<evidence type="ECO:0000256" key="1">
    <source>
        <dbReference type="SAM" id="Phobius"/>
    </source>
</evidence>
<keyword evidence="3" id="KW-1185">Reference proteome</keyword>
<dbReference type="Proteomes" id="UP000320811">
    <property type="component" value="Unassembled WGS sequence"/>
</dbReference>
<proteinExistence type="predicted"/>
<name>A0A561P0X3_9BACT</name>
<gene>
    <name evidence="2" type="ORF">FHW36_1189</name>
</gene>
<evidence type="ECO:0000313" key="3">
    <source>
        <dbReference type="Proteomes" id="UP000320811"/>
    </source>
</evidence>
<dbReference type="EMBL" id="VIWO01000018">
    <property type="protein sequence ID" value="TWF31715.1"/>
    <property type="molecule type" value="Genomic_DNA"/>
</dbReference>
<accession>A0A561P0X3</accession>
<sequence>MKKENLHILFIFRMQQIAIIKKANTMANAVLIFWVYLVSFGNRQYKVGDSTIKLYTNIYNIIEVPKFIIR</sequence>
<evidence type="ECO:0000313" key="2">
    <source>
        <dbReference type="EMBL" id="TWF31715.1"/>
    </source>
</evidence>
<keyword evidence="1" id="KW-1133">Transmembrane helix</keyword>
<feature type="transmembrane region" description="Helical" evidence="1">
    <location>
        <begin position="23"/>
        <end position="41"/>
    </location>
</feature>
<comment type="caution">
    <text evidence="2">The sequence shown here is derived from an EMBL/GenBank/DDBJ whole genome shotgun (WGS) entry which is preliminary data.</text>
</comment>
<protein>
    <submittedName>
        <fullName evidence="2">Uncharacterized protein</fullName>
    </submittedName>
</protein>
<keyword evidence="1" id="KW-0472">Membrane</keyword>
<organism evidence="2 3">
    <name type="scientific">Chitinophaga polysaccharea</name>
    <dbReference type="NCBI Taxonomy" id="1293035"/>
    <lineage>
        <taxon>Bacteria</taxon>
        <taxon>Pseudomonadati</taxon>
        <taxon>Bacteroidota</taxon>
        <taxon>Chitinophagia</taxon>
        <taxon>Chitinophagales</taxon>
        <taxon>Chitinophagaceae</taxon>
        <taxon>Chitinophaga</taxon>
    </lineage>
</organism>
<dbReference type="AlphaFoldDB" id="A0A561P0X3"/>
<keyword evidence="1" id="KW-0812">Transmembrane</keyword>
<reference evidence="2 3" key="1">
    <citation type="submission" date="2019-06" db="EMBL/GenBank/DDBJ databases">
        <title>Sorghum-associated microbial communities from plants grown in Nebraska, USA.</title>
        <authorList>
            <person name="Schachtman D."/>
        </authorList>
    </citation>
    <scope>NUCLEOTIDE SEQUENCE [LARGE SCALE GENOMIC DNA]</scope>
    <source>
        <strain evidence="2 3">1209</strain>
    </source>
</reference>